<feature type="chain" id="PRO_5012285246" description="Chitin-binding type-4 domain-containing protein" evidence="1">
    <location>
        <begin position="25"/>
        <end position="188"/>
    </location>
</feature>
<feature type="signal peptide" evidence="1">
    <location>
        <begin position="1"/>
        <end position="24"/>
    </location>
</feature>
<evidence type="ECO:0000256" key="1">
    <source>
        <dbReference type="SAM" id="SignalP"/>
    </source>
</evidence>
<evidence type="ECO:0000313" key="3">
    <source>
        <dbReference type="EMBL" id="OXA64968.1"/>
    </source>
</evidence>
<name>A0A226F690_FOLCA</name>
<keyword evidence="4" id="KW-1185">Reference proteome</keyword>
<proteinExistence type="predicted"/>
<organism evidence="3 4">
    <name type="scientific">Folsomia candida</name>
    <name type="common">Springtail</name>
    <dbReference type="NCBI Taxonomy" id="158441"/>
    <lineage>
        <taxon>Eukaryota</taxon>
        <taxon>Metazoa</taxon>
        <taxon>Ecdysozoa</taxon>
        <taxon>Arthropoda</taxon>
        <taxon>Hexapoda</taxon>
        <taxon>Collembola</taxon>
        <taxon>Entomobryomorpha</taxon>
        <taxon>Isotomoidea</taxon>
        <taxon>Isotomidae</taxon>
        <taxon>Proisotominae</taxon>
        <taxon>Folsomia</taxon>
    </lineage>
</organism>
<dbReference type="InterPro" id="IPR004302">
    <property type="entry name" value="Cellulose/chitin-bd_N"/>
</dbReference>
<dbReference type="Pfam" id="PF03067">
    <property type="entry name" value="LPMO_10"/>
    <property type="match status" value="1"/>
</dbReference>
<accession>A0A226F690</accession>
<comment type="caution">
    <text evidence="3">The sequence shown here is derived from an EMBL/GenBank/DDBJ whole genome shotgun (WGS) entry which is preliminary data.</text>
</comment>
<dbReference type="OrthoDB" id="64893at2759"/>
<keyword evidence="1" id="KW-0732">Signal</keyword>
<dbReference type="AlphaFoldDB" id="A0A226F690"/>
<dbReference type="PANTHER" id="PTHR21113:SF4">
    <property type="entry name" value="CHITIN-BINDING TYPE-4 DOMAIN-CONTAINING PROTEIN"/>
    <property type="match status" value="1"/>
</dbReference>
<dbReference type="Proteomes" id="UP000198287">
    <property type="component" value="Unassembled WGS sequence"/>
</dbReference>
<gene>
    <name evidence="3" type="ORF">Fcan01_03308</name>
</gene>
<dbReference type="PANTHER" id="PTHR21113">
    <property type="entry name" value="AGAP001705-PA"/>
    <property type="match status" value="1"/>
</dbReference>
<sequence length="188" mass="21289">MSHSHYNFILFLIIICTHVSRLDAHGRFMKPPNRSSVWRFQEFASYNPPKNYNDNELFCGSIHQKDNPGEECGVCGDPVSQATPRDNEIGGTFYKGIITGRYTSGQVIDVEVELTRSHKGFMEWRLCTNPKSAETQDCFNKNLLQLADGSGSKLIVNDSSGWYKTQLRLPQGVTCDHCSIQWNYRAGC</sequence>
<protein>
    <recommendedName>
        <fullName evidence="2">Chitin-binding type-4 domain-containing protein</fullName>
    </recommendedName>
</protein>
<evidence type="ECO:0000259" key="2">
    <source>
        <dbReference type="Pfam" id="PF03067"/>
    </source>
</evidence>
<dbReference type="OMA" id="ETQDCFN"/>
<dbReference type="EMBL" id="LNIX01000001">
    <property type="protein sequence ID" value="OXA64968.1"/>
    <property type="molecule type" value="Genomic_DNA"/>
</dbReference>
<feature type="domain" description="Chitin-binding type-4" evidence="2">
    <location>
        <begin position="25"/>
        <end position="184"/>
    </location>
</feature>
<evidence type="ECO:0000313" key="4">
    <source>
        <dbReference type="Proteomes" id="UP000198287"/>
    </source>
</evidence>
<reference evidence="3 4" key="1">
    <citation type="submission" date="2015-12" db="EMBL/GenBank/DDBJ databases">
        <title>The genome of Folsomia candida.</title>
        <authorList>
            <person name="Faddeeva A."/>
            <person name="Derks M.F."/>
            <person name="Anvar Y."/>
            <person name="Smit S."/>
            <person name="Van Straalen N."/>
            <person name="Roelofs D."/>
        </authorList>
    </citation>
    <scope>NUCLEOTIDE SEQUENCE [LARGE SCALE GENOMIC DNA]</scope>
    <source>
        <strain evidence="3 4">VU population</strain>
        <tissue evidence="3">Whole body</tissue>
    </source>
</reference>